<dbReference type="AlphaFoldDB" id="A0AAD8J2X4"/>
<gene>
    <name evidence="2" type="ORF">POM88_005486</name>
</gene>
<feature type="compositionally biased region" description="Acidic residues" evidence="1">
    <location>
        <begin position="52"/>
        <end position="61"/>
    </location>
</feature>
<protein>
    <submittedName>
        <fullName evidence="2">Uncharacterized protein</fullName>
    </submittedName>
</protein>
<evidence type="ECO:0000256" key="1">
    <source>
        <dbReference type="SAM" id="MobiDB-lite"/>
    </source>
</evidence>
<keyword evidence="3" id="KW-1185">Reference proteome</keyword>
<organism evidence="2 3">
    <name type="scientific">Heracleum sosnowskyi</name>
    <dbReference type="NCBI Taxonomy" id="360622"/>
    <lineage>
        <taxon>Eukaryota</taxon>
        <taxon>Viridiplantae</taxon>
        <taxon>Streptophyta</taxon>
        <taxon>Embryophyta</taxon>
        <taxon>Tracheophyta</taxon>
        <taxon>Spermatophyta</taxon>
        <taxon>Magnoliopsida</taxon>
        <taxon>eudicotyledons</taxon>
        <taxon>Gunneridae</taxon>
        <taxon>Pentapetalae</taxon>
        <taxon>asterids</taxon>
        <taxon>campanulids</taxon>
        <taxon>Apiales</taxon>
        <taxon>Apiaceae</taxon>
        <taxon>Apioideae</taxon>
        <taxon>apioid superclade</taxon>
        <taxon>Tordylieae</taxon>
        <taxon>Tordyliinae</taxon>
        <taxon>Heracleum</taxon>
    </lineage>
</organism>
<feature type="region of interest" description="Disordered" evidence="1">
    <location>
        <begin position="12"/>
        <end position="61"/>
    </location>
</feature>
<sequence length="184" mass="21658">MAMELIVMEEKKPISISMMEEEEEYSEYSVESSEEEEEEDSDYDMDKSKNEPDEEDESDEEVICDRVEVDRGINYVVKDVGTVTRPEIAEKTYFRRKKCYPYRHELYHYKFPLSTFAKFALERYNHIEVMPVTCSLKMSLLFFSRRGCSTYNLSISRSEAALLIIYLYLGQTGVGHPYLHTFPV</sequence>
<dbReference type="Proteomes" id="UP001237642">
    <property type="component" value="Unassembled WGS sequence"/>
</dbReference>
<evidence type="ECO:0000313" key="3">
    <source>
        <dbReference type="Proteomes" id="UP001237642"/>
    </source>
</evidence>
<reference evidence="2" key="1">
    <citation type="submission" date="2023-02" db="EMBL/GenBank/DDBJ databases">
        <title>Genome of toxic invasive species Heracleum sosnowskyi carries increased number of genes despite the absence of recent whole-genome duplications.</title>
        <authorList>
            <person name="Schelkunov M."/>
            <person name="Shtratnikova V."/>
            <person name="Makarenko M."/>
            <person name="Klepikova A."/>
            <person name="Omelchenko D."/>
            <person name="Novikova G."/>
            <person name="Obukhova E."/>
            <person name="Bogdanov V."/>
            <person name="Penin A."/>
            <person name="Logacheva M."/>
        </authorList>
    </citation>
    <scope>NUCLEOTIDE SEQUENCE</scope>
    <source>
        <strain evidence="2">Hsosn_3</strain>
        <tissue evidence="2">Leaf</tissue>
    </source>
</reference>
<feature type="compositionally biased region" description="Acidic residues" evidence="1">
    <location>
        <begin position="19"/>
        <end position="43"/>
    </location>
</feature>
<accession>A0AAD8J2X4</accession>
<evidence type="ECO:0000313" key="2">
    <source>
        <dbReference type="EMBL" id="KAK1395623.1"/>
    </source>
</evidence>
<reference evidence="2" key="2">
    <citation type="submission" date="2023-05" db="EMBL/GenBank/DDBJ databases">
        <authorList>
            <person name="Schelkunov M.I."/>
        </authorList>
    </citation>
    <scope>NUCLEOTIDE SEQUENCE</scope>
    <source>
        <strain evidence="2">Hsosn_3</strain>
        <tissue evidence="2">Leaf</tissue>
    </source>
</reference>
<proteinExistence type="predicted"/>
<name>A0AAD8J2X4_9APIA</name>
<comment type="caution">
    <text evidence="2">The sequence shown here is derived from an EMBL/GenBank/DDBJ whole genome shotgun (WGS) entry which is preliminary data.</text>
</comment>
<dbReference type="EMBL" id="JAUIZM010000002">
    <property type="protein sequence ID" value="KAK1395623.1"/>
    <property type="molecule type" value="Genomic_DNA"/>
</dbReference>